<dbReference type="Proteomes" id="UP001151081">
    <property type="component" value="Unassembled WGS sequence"/>
</dbReference>
<name>A0A9X3XGD5_9BACT</name>
<sequence>MLPARPRFLAAALFVPALALATASCGGPQTNAGGAPAQSPEIECPDPIGTIPRESCAEIADDFGSFDVSSSLKLAGASRGAEPRIEAIRAAADLAAKLKERRVALCESYNTCKTKPAEHAAEDQRLAGLMKELIDLWDARKFLNADDVARFREGVTKIAVKLDGTIAIPSPDGAAPTVGKPGKKTVRGEALARIEGAGLTFAPSGGNVTITSTTAGTHDALRAAAEELRGTGGRMRVRIFGSYTPSAPPIIAPGEDLTIRFKYRAAQASELHVAMRSLEDPDAVESTIVFRVAAGTGTESTTLTATPGSSGFYVGISARGAGNVEFDDVELVRQNAVIAAARAESANEANLASNCTLSKTKPLAGKASFLCESGDGDKLILGQPKGHLYLALKTPAGERARIRTLSLEGGRSLDLNGKEDTELVIGLEGPGSATIQSIELLPVGGD</sequence>
<reference evidence="2 3" key="1">
    <citation type="submission" date="2021-04" db="EMBL/GenBank/DDBJ databases">
        <title>Genome analysis of Polyangium sp.</title>
        <authorList>
            <person name="Li Y."/>
            <person name="Wang J."/>
        </authorList>
    </citation>
    <scope>NUCLEOTIDE SEQUENCE [LARGE SCALE GENOMIC DNA]</scope>
    <source>
        <strain evidence="2 3">SDU14</strain>
    </source>
</reference>
<organism evidence="2 3">
    <name type="scientific">Polyangium jinanense</name>
    <dbReference type="NCBI Taxonomy" id="2829994"/>
    <lineage>
        <taxon>Bacteria</taxon>
        <taxon>Pseudomonadati</taxon>
        <taxon>Myxococcota</taxon>
        <taxon>Polyangia</taxon>
        <taxon>Polyangiales</taxon>
        <taxon>Polyangiaceae</taxon>
        <taxon>Polyangium</taxon>
    </lineage>
</organism>
<accession>A0A9X3XGD5</accession>
<gene>
    <name evidence="2" type="ORF">KEG57_43995</name>
</gene>
<dbReference type="EMBL" id="JAGTJJ010000054">
    <property type="protein sequence ID" value="MDC3987511.1"/>
    <property type="molecule type" value="Genomic_DNA"/>
</dbReference>
<evidence type="ECO:0000313" key="3">
    <source>
        <dbReference type="Proteomes" id="UP001151081"/>
    </source>
</evidence>
<feature type="signal peptide" evidence="1">
    <location>
        <begin position="1"/>
        <end position="21"/>
    </location>
</feature>
<dbReference type="AlphaFoldDB" id="A0A9X3XGD5"/>
<keyword evidence="1" id="KW-0732">Signal</keyword>
<evidence type="ECO:0008006" key="4">
    <source>
        <dbReference type="Google" id="ProtNLM"/>
    </source>
</evidence>
<evidence type="ECO:0000313" key="2">
    <source>
        <dbReference type="EMBL" id="MDC3987511.1"/>
    </source>
</evidence>
<feature type="chain" id="PRO_5040953905" description="Lipoprotein" evidence="1">
    <location>
        <begin position="22"/>
        <end position="446"/>
    </location>
</feature>
<protein>
    <recommendedName>
        <fullName evidence="4">Lipoprotein</fullName>
    </recommendedName>
</protein>
<keyword evidence="3" id="KW-1185">Reference proteome</keyword>
<proteinExistence type="predicted"/>
<dbReference type="PROSITE" id="PS51257">
    <property type="entry name" value="PROKAR_LIPOPROTEIN"/>
    <property type="match status" value="1"/>
</dbReference>
<comment type="caution">
    <text evidence="2">The sequence shown here is derived from an EMBL/GenBank/DDBJ whole genome shotgun (WGS) entry which is preliminary data.</text>
</comment>
<dbReference type="RefSeq" id="WP_272426045.1">
    <property type="nucleotide sequence ID" value="NZ_JAGTJJ010000054.1"/>
</dbReference>
<evidence type="ECO:0000256" key="1">
    <source>
        <dbReference type="SAM" id="SignalP"/>
    </source>
</evidence>